<evidence type="ECO:0000313" key="1">
    <source>
        <dbReference type="EMBL" id="AKO91918.1"/>
    </source>
</evidence>
<name>A0A0H4KUE3_9BACI</name>
<keyword evidence="2" id="KW-1185">Reference proteome</keyword>
<reference evidence="2" key="2">
    <citation type="submission" date="2015-06" db="EMBL/GenBank/DDBJ databases">
        <title>Genome Sequence of Bacillus endophyticus and Analysis of its Companion Mechanism in the Ketogulonigenium vulgare-Bacillus strain Consortium.</title>
        <authorList>
            <person name="Jia N."/>
            <person name="Du J."/>
            <person name="Ding M.-Z."/>
            <person name="Gao F."/>
            <person name="Yuan Y.-J."/>
        </authorList>
    </citation>
    <scope>NUCLEOTIDE SEQUENCE [LARGE SCALE GENOMIC DNA]</scope>
    <source>
        <strain evidence="2">Hbe603</strain>
    </source>
</reference>
<gene>
    <name evidence="1" type="ORF">BEH_07265</name>
</gene>
<dbReference type="Proteomes" id="UP000036202">
    <property type="component" value="Chromosome"/>
</dbReference>
<organism evidence="1 2">
    <name type="scientific">Priestia filamentosa</name>
    <dbReference type="NCBI Taxonomy" id="1402861"/>
    <lineage>
        <taxon>Bacteria</taxon>
        <taxon>Bacillati</taxon>
        <taxon>Bacillota</taxon>
        <taxon>Bacilli</taxon>
        <taxon>Bacillales</taxon>
        <taxon>Bacillaceae</taxon>
        <taxon>Priestia</taxon>
    </lineage>
</organism>
<evidence type="ECO:0000313" key="2">
    <source>
        <dbReference type="Proteomes" id="UP000036202"/>
    </source>
</evidence>
<protein>
    <submittedName>
        <fullName evidence="1">Uncharacterized protein</fullName>
    </submittedName>
</protein>
<dbReference type="KEGG" id="beo:BEH_07265"/>
<reference evidence="1 2" key="1">
    <citation type="journal article" date="2015" name="PLoS ONE">
        <title>Genome Sequence of Bacillus endophyticus and Analysis of Its Companion Mechanism in the Ketogulonigenium vulgare-Bacillus Strain Consortium.</title>
        <authorList>
            <person name="Jia N."/>
            <person name="Du J."/>
            <person name="Ding M.Z."/>
            <person name="Gao F."/>
            <person name="Yuan Y.J."/>
        </authorList>
    </citation>
    <scope>NUCLEOTIDE SEQUENCE [LARGE SCALE GENOMIC DNA]</scope>
    <source>
        <strain evidence="1 2">Hbe603</strain>
    </source>
</reference>
<proteinExistence type="predicted"/>
<sequence length="457" mass="54508">MKNVNCSKCNQSLPFNADYFTSDKNRRFGLRRICLNCNTVRRNIGKYKNKYGIILNEDYFKTYSPIEWWKFIYYGTPNGKNLSRLPDEINIKDNMRELVDYVAFNVIGIKDINELSTNLIKDYKLTCIYKHSGSLLEFIKNFYSDKDTAILRKRCMGTAFWKEEEIERVMEAVLMKYPIQDILNSQISLSNIQKEYKLDSLVNKFGDMRKLLIWFLNKKEITTSECDFKVKKGNYWKVKANVDREMKQYIDSLLPSLESPKQQLPALFTCDALRDNGKISLYNCIYRHKHYNSFSEWINGLFPNFNLEEKDFKTFFGADGVTKCDSFQEKEVFDFLYSDLNLKSIQGIGSKRKKIFYNNEHKEWYCPDFFLDNKDFPLLDKPLYIEFYGLYHEEYDDDLVKTYVRKTKRKSHYYQSNPDIHYIGIYPEDLKDKYEGVRNKLTSFFMSKCNLSLPIRR</sequence>
<dbReference type="AlphaFoldDB" id="A0A0H4KUE3"/>
<dbReference type="EMBL" id="CP011974">
    <property type="protein sequence ID" value="AKO91918.1"/>
    <property type="molecule type" value="Genomic_DNA"/>
</dbReference>
<dbReference type="RefSeq" id="WP_046216878.1">
    <property type="nucleotide sequence ID" value="NZ_CP011974.1"/>
</dbReference>
<accession>A0A0H4KUE3</accession>
<dbReference type="PATRIC" id="fig|135735.6.peg.1468"/>